<dbReference type="AlphaFoldDB" id="A0AA41UYA9"/>
<evidence type="ECO:0000313" key="3">
    <source>
        <dbReference type="Proteomes" id="UP001177140"/>
    </source>
</evidence>
<keyword evidence="3" id="KW-1185">Reference proteome</keyword>
<feature type="chain" id="PRO_5041302241" evidence="1">
    <location>
        <begin position="24"/>
        <end position="96"/>
    </location>
</feature>
<reference evidence="2" key="1">
    <citation type="submission" date="2022-03" db="EMBL/GenBank/DDBJ databases">
        <title>A functionally conserved STORR gene fusion in Papaver species that diverged 16.8 million years ago.</title>
        <authorList>
            <person name="Catania T."/>
        </authorList>
    </citation>
    <scope>NUCLEOTIDE SEQUENCE</scope>
    <source>
        <strain evidence="2">S-191538</strain>
    </source>
</reference>
<protein>
    <submittedName>
        <fullName evidence="2">Uncharacterized protein</fullName>
    </submittedName>
</protein>
<feature type="signal peptide" evidence="1">
    <location>
        <begin position="1"/>
        <end position="23"/>
    </location>
</feature>
<evidence type="ECO:0000313" key="2">
    <source>
        <dbReference type="EMBL" id="MCL7027335.1"/>
    </source>
</evidence>
<evidence type="ECO:0000256" key="1">
    <source>
        <dbReference type="SAM" id="SignalP"/>
    </source>
</evidence>
<proteinExistence type="predicted"/>
<gene>
    <name evidence="2" type="ORF">MKW94_017570</name>
</gene>
<name>A0AA41UYA9_PAPNU</name>
<keyword evidence="1" id="KW-0732">Signal</keyword>
<comment type="caution">
    <text evidence="2">The sequence shown here is derived from an EMBL/GenBank/DDBJ whole genome shotgun (WGS) entry which is preliminary data.</text>
</comment>
<organism evidence="2 3">
    <name type="scientific">Papaver nudicaule</name>
    <name type="common">Iceland poppy</name>
    <dbReference type="NCBI Taxonomy" id="74823"/>
    <lineage>
        <taxon>Eukaryota</taxon>
        <taxon>Viridiplantae</taxon>
        <taxon>Streptophyta</taxon>
        <taxon>Embryophyta</taxon>
        <taxon>Tracheophyta</taxon>
        <taxon>Spermatophyta</taxon>
        <taxon>Magnoliopsida</taxon>
        <taxon>Ranunculales</taxon>
        <taxon>Papaveraceae</taxon>
        <taxon>Papaveroideae</taxon>
        <taxon>Papaver</taxon>
    </lineage>
</organism>
<accession>A0AA41UYA9</accession>
<dbReference type="EMBL" id="JAJJMA010067027">
    <property type="protein sequence ID" value="MCL7027335.1"/>
    <property type="molecule type" value="Genomic_DNA"/>
</dbReference>
<dbReference type="Proteomes" id="UP001177140">
    <property type="component" value="Unassembled WGS sequence"/>
</dbReference>
<sequence>MGVCFRSRIIIIIFFIFLRFCSSSNKVSCVPNTNSTSILCDSGHNYINISAFPNAFAYGHATYSFIFESADCITCLVVAIQSVTKSKHYGATSHPY</sequence>